<dbReference type="PROSITE" id="PS50206">
    <property type="entry name" value="RHODANESE_3"/>
    <property type="match status" value="1"/>
</dbReference>
<comment type="caution">
    <text evidence="2">The sequence shown here is derived from an EMBL/GenBank/DDBJ whole genome shotgun (WGS) entry which is preliminary data.</text>
</comment>
<gene>
    <name evidence="2" type="ORF">BN10_1090003</name>
</gene>
<evidence type="ECO:0000313" key="3">
    <source>
        <dbReference type="Proteomes" id="UP000013167"/>
    </source>
</evidence>
<dbReference type="SMART" id="SM00450">
    <property type="entry name" value="RHOD"/>
    <property type="match status" value="1"/>
</dbReference>
<proteinExistence type="predicted"/>
<feature type="domain" description="Rhodanese" evidence="1">
    <location>
        <begin position="37"/>
        <end position="134"/>
    </location>
</feature>
<dbReference type="Gene3D" id="3.40.250.10">
    <property type="entry name" value="Rhodanese-like domain"/>
    <property type="match status" value="1"/>
</dbReference>
<protein>
    <submittedName>
        <fullName evidence="2">Conserved hypothethical protein</fullName>
    </submittedName>
</protein>
<dbReference type="InterPro" id="IPR001763">
    <property type="entry name" value="Rhodanese-like_dom"/>
</dbReference>
<dbReference type="HOGENOM" id="CLU_089574_6_1_11"/>
<dbReference type="Proteomes" id="UP000013167">
    <property type="component" value="Unassembled WGS sequence"/>
</dbReference>
<organism evidence="2 3">
    <name type="scientific">Phycicoccus elongatus Lp2</name>
    <dbReference type="NCBI Taxonomy" id="1193181"/>
    <lineage>
        <taxon>Bacteria</taxon>
        <taxon>Bacillati</taxon>
        <taxon>Actinomycetota</taxon>
        <taxon>Actinomycetes</taxon>
        <taxon>Micrococcales</taxon>
        <taxon>Intrasporangiaceae</taxon>
        <taxon>Phycicoccus</taxon>
    </lineage>
</organism>
<dbReference type="SUPFAM" id="SSF52821">
    <property type="entry name" value="Rhodanese/Cell cycle control phosphatase"/>
    <property type="match status" value="1"/>
</dbReference>
<dbReference type="AlphaFoldDB" id="N0DZ99"/>
<dbReference type="eggNOG" id="COG0607">
    <property type="taxonomic scope" value="Bacteria"/>
</dbReference>
<dbReference type="Pfam" id="PF00581">
    <property type="entry name" value="Rhodanese"/>
    <property type="match status" value="1"/>
</dbReference>
<dbReference type="GO" id="GO:0004792">
    <property type="term" value="F:thiosulfate-cyanide sulfurtransferase activity"/>
    <property type="evidence" value="ECO:0007669"/>
    <property type="project" value="TreeGrafter"/>
</dbReference>
<reference evidence="2 3" key="1">
    <citation type="journal article" date="2013" name="ISME J.">
        <title>A metabolic model for members of the genus Tetrasphaera involved in enhanced biological phosphorus removal.</title>
        <authorList>
            <person name="Kristiansen R."/>
            <person name="Nguyen H.T.T."/>
            <person name="Saunders A.M."/>
            <person name="Nielsen J.L."/>
            <person name="Wimmer R."/>
            <person name="Le V.Q."/>
            <person name="McIlroy S.J."/>
            <person name="Petrovski S."/>
            <person name="Seviour R.J."/>
            <person name="Calteau A."/>
            <person name="Nielsen K.L."/>
            <person name="Nielsen P.H."/>
        </authorList>
    </citation>
    <scope>NUCLEOTIDE SEQUENCE [LARGE SCALE GENOMIC DNA]</scope>
    <source>
        <strain evidence="2 3">Lp2</strain>
    </source>
</reference>
<dbReference type="CDD" id="cd01447">
    <property type="entry name" value="Polysulfide_ST"/>
    <property type="match status" value="1"/>
</dbReference>
<sequence>MTRAPGDPLVRSAAALVAEADARVPSLSVEEVAARLDDPAYLVVDIRDPREVERDGTLPGAYRAPRGMLEFWVDPESPYYKPALDDGRTLVLYCGSAWRSALAAATLHDMGRTDVTHLAGGFSAWAAAGQPVTPLAPKP</sequence>
<evidence type="ECO:0000259" key="1">
    <source>
        <dbReference type="PROSITE" id="PS50206"/>
    </source>
</evidence>
<dbReference type="STRING" id="1193181.BN10_1090003"/>
<evidence type="ECO:0000313" key="2">
    <source>
        <dbReference type="EMBL" id="CCH68650.1"/>
    </source>
</evidence>
<dbReference type="OrthoDB" id="9800872at2"/>
<name>N0DZ99_9MICO</name>
<keyword evidence="3" id="KW-1185">Reference proteome</keyword>
<dbReference type="EMBL" id="CAIZ01000012">
    <property type="protein sequence ID" value="CCH68650.1"/>
    <property type="molecule type" value="Genomic_DNA"/>
</dbReference>
<dbReference type="RefSeq" id="WP_010851554.1">
    <property type="nucleotide sequence ID" value="NZ_HF570956.1"/>
</dbReference>
<dbReference type="InterPro" id="IPR036873">
    <property type="entry name" value="Rhodanese-like_dom_sf"/>
</dbReference>
<dbReference type="PANTHER" id="PTHR44086">
    <property type="entry name" value="THIOSULFATE SULFURTRANSFERASE RDL2, MITOCHONDRIAL-RELATED"/>
    <property type="match status" value="1"/>
</dbReference>
<accession>N0DZ99</accession>
<dbReference type="PANTHER" id="PTHR44086:SF13">
    <property type="entry name" value="THIOSULFATE SULFURTRANSFERASE PSPE"/>
    <property type="match status" value="1"/>
</dbReference>